<reference evidence="1 2" key="1">
    <citation type="journal article" date="2019" name="Commun. Biol.">
        <title>The bagworm genome reveals a unique fibroin gene that provides high tensile strength.</title>
        <authorList>
            <person name="Kono N."/>
            <person name="Nakamura H."/>
            <person name="Ohtoshi R."/>
            <person name="Tomita M."/>
            <person name="Numata K."/>
            <person name="Arakawa K."/>
        </authorList>
    </citation>
    <scope>NUCLEOTIDE SEQUENCE [LARGE SCALE GENOMIC DNA]</scope>
</reference>
<proteinExistence type="predicted"/>
<evidence type="ECO:0000313" key="2">
    <source>
        <dbReference type="Proteomes" id="UP000299102"/>
    </source>
</evidence>
<sequence length="117" mass="13261">MFRTAGKSTMRFSLKGRGAHWAPFRCTYRGSDDIKTDFPRNSRRRGTFETLSFSGVGRAAPPGYKIYKESYFPEIATFSFKAGPLSFMTPQHVTESNSARRAAYLTMFEHVSLRDAS</sequence>
<dbReference type="Proteomes" id="UP000299102">
    <property type="component" value="Unassembled WGS sequence"/>
</dbReference>
<gene>
    <name evidence="1" type="ORF">EVAR_3089_1</name>
</gene>
<keyword evidence="2" id="KW-1185">Reference proteome</keyword>
<dbReference type="EMBL" id="BGZK01000018">
    <property type="protein sequence ID" value="GBP05625.1"/>
    <property type="molecule type" value="Genomic_DNA"/>
</dbReference>
<accession>A0A4C1SUL1</accession>
<dbReference type="AlphaFoldDB" id="A0A4C1SUL1"/>
<comment type="caution">
    <text evidence="1">The sequence shown here is derived from an EMBL/GenBank/DDBJ whole genome shotgun (WGS) entry which is preliminary data.</text>
</comment>
<organism evidence="1 2">
    <name type="scientific">Eumeta variegata</name>
    <name type="common">Bagworm moth</name>
    <name type="synonym">Eumeta japonica</name>
    <dbReference type="NCBI Taxonomy" id="151549"/>
    <lineage>
        <taxon>Eukaryota</taxon>
        <taxon>Metazoa</taxon>
        <taxon>Ecdysozoa</taxon>
        <taxon>Arthropoda</taxon>
        <taxon>Hexapoda</taxon>
        <taxon>Insecta</taxon>
        <taxon>Pterygota</taxon>
        <taxon>Neoptera</taxon>
        <taxon>Endopterygota</taxon>
        <taxon>Lepidoptera</taxon>
        <taxon>Glossata</taxon>
        <taxon>Ditrysia</taxon>
        <taxon>Tineoidea</taxon>
        <taxon>Psychidae</taxon>
        <taxon>Oiketicinae</taxon>
        <taxon>Eumeta</taxon>
    </lineage>
</organism>
<evidence type="ECO:0000313" key="1">
    <source>
        <dbReference type="EMBL" id="GBP05625.1"/>
    </source>
</evidence>
<name>A0A4C1SUL1_EUMVA</name>
<protein>
    <submittedName>
        <fullName evidence="1">Uncharacterized protein</fullName>
    </submittedName>
</protein>